<feature type="transmembrane region" description="Helical" evidence="2">
    <location>
        <begin position="34"/>
        <end position="59"/>
    </location>
</feature>
<dbReference type="EMBL" id="PDSH01000017">
    <property type="protein sequence ID" value="PIE24254.1"/>
    <property type="molecule type" value="Genomic_DNA"/>
</dbReference>
<reference evidence="3 4" key="1">
    <citation type="submission" date="2017-10" db="EMBL/GenBank/DDBJ databases">
        <title>Novel microbial diversity and functional potential in the marine mammal oral microbiome.</title>
        <authorList>
            <person name="Dudek N.K."/>
            <person name="Sun C.L."/>
            <person name="Burstein D."/>
            <person name="Kantor R.S."/>
            <person name="Aliaga Goltsman D.S."/>
            <person name="Bik E.M."/>
            <person name="Thomas B.C."/>
            <person name="Banfield J.F."/>
            <person name="Relman D.A."/>
        </authorList>
    </citation>
    <scope>NUCLEOTIDE SEQUENCE [LARGE SCALE GENOMIC DNA]</scope>
    <source>
        <strain evidence="3">DOLJORAL78_47_21</strain>
    </source>
</reference>
<gene>
    <name evidence="3" type="ORF">CSA60_03340</name>
</gene>
<organism evidence="3 4">
    <name type="scientific">Neptuniibacter caesariensis</name>
    <dbReference type="NCBI Taxonomy" id="207954"/>
    <lineage>
        <taxon>Bacteria</taxon>
        <taxon>Pseudomonadati</taxon>
        <taxon>Pseudomonadota</taxon>
        <taxon>Gammaproteobacteria</taxon>
        <taxon>Oceanospirillales</taxon>
        <taxon>Oceanospirillaceae</taxon>
        <taxon>Neptuniibacter</taxon>
    </lineage>
</organism>
<dbReference type="AlphaFoldDB" id="A0A2G6JLF6"/>
<comment type="caution">
    <text evidence="3">The sequence shown here is derived from an EMBL/GenBank/DDBJ whole genome shotgun (WGS) entry which is preliminary data.</text>
</comment>
<keyword evidence="2" id="KW-0472">Membrane</keyword>
<proteinExistence type="predicted"/>
<sequence length="245" mass="27771">MKIKKAALAAFFVPVANALLELPLLKAESVNVGVLMNKMIIIGAVAALVLVAGAGFFGFKMYSELAQYKAMGSSTELRQFRQKNFELDKQTKALTKELDEIKRELQAYRKAVLDDAVKRSKRKIATSIAAFQQLSGPYVLTAMATQEQLELCQDVQKLMSLESKLFQTHDKDAEAQQEKVCNTFIDRKLIPLFKYQMLRNRVNLSGSMGHLKADAEKKFKNARKLLQTWNVPVARELESYTRFNR</sequence>
<keyword evidence="2" id="KW-0812">Transmembrane</keyword>
<keyword evidence="2" id="KW-1133">Transmembrane helix</keyword>
<feature type="coiled-coil region" evidence="1">
    <location>
        <begin position="84"/>
        <end position="111"/>
    </location>
</feature>
<evidence type="ECO:0000313" key="3">
    <source>
        <dbReference type="EMBL" id="PIE24254.1"/>
    </source>
</evidence>
<evidence type="ECO:0000256" key="1">
    <source>
        <dbReference type="SAM" id="Coils"/>
    </source>
</evidence>
<dbReference type="Proteomes" id="UP000243469">
    <property type="component" value="Unassembled WGS sequence"/>
</dbReference>
<protein>
    <submittedName>
        <fullName evidence="3">Uncharacterized protein</fullName>
    </submittedName>
</protein>
<name>A0A2G6JLF6_NEPCE</name>
<keyword evidence="1" id="KW-0175">Coiled coil</keyword>
<evidence type="ECO:0000313" key="4">
    <source>
        <dbReference type="Proteomes" id="UP000243469"/>
    </source>
</evidence>
<evidence type="ECO:0000256" key="2">
    <source>
        <dbReference type="SAM" id="Phobius"/>
    </source>
</evidence>
<accession>A0A2G6JLF6</accession>